<dbReference type="InterPro" id="IPR047149">
    <property type="entry name" value="KIF11-like"/>
</dbReference>
<dbReference type="PANTHER" id="PTHR47970:SF12">
    <property type="entry name" value="KINESIN FAMILY MEMBER 11"/>
    <property type="match status" value="1"/>
</dbReference>
<protein>
    <submittedName>
        <fullName evidence="6">Uncharacterized protein</fullName>
    </submittedName>
</protein>
<proteinExistence type="predicted"/>
<dbReference type="GO" id="GO:0008574">
    <property type="term" value="F:plus-end-directed microtubule motor activity"/>
    <property type="evidence" value="ECO:0007669"/>
    <property type="project" value="TreeGrafter"/>
</dbReference>
<dbReference type="EMBL" id="JAUIZM010000002">
    <property type="protein sequence ID" value="KAK1396075.1"/>
    <property type="molecule type" value="Genomic_DNA"/>
</dbReference>
<evidence type="ECO:0000313" key="7">
    <source>
        <dbReference type="Proteomes" id="UP001237642"/>
    </source>
</evidence>
<gene>
    <name evidence="6" type="ORF">POM88_005938</name>
</gene>
<dbReference type="GO" id="GO:0005876">
    <property type="term" value="C:spindle microtubule"/>
    <property type="evidence" value="ECO:0007669"/>
    <property type="project" value="TreeGrafter"/>
</dbReference>
<keyword evidence="5" id="KW-0175">Coiled coil</keyword>
<organism evidence="6 7">
    <name type="scientific">Heracleum sosnowskyi</name>
    <dbReference type="NCBI Taxonomy" id="360622"/>
    <lineage>
        <taxon>Eukaryota</taxon>
        <taxon>Viridiplantae</taxon>
        <taxon>Streptophyta</taxon>
        <taxon>Embryophyta</taxon>
        <taxon>Tracheophyta</taxon>
        <taxon>Spermatophyta</taxon>
        <taxon>Magnoliopsida</taxon>
        <taxon>eudicotyledons</taxon>
        <taxon>Gunneridae</taxon>
        <taxon>Pentapetalae</taxon>
        <taxon>asterids</taxon>
        <taxon>campanulids</taxon>
        <taxon>Apiales</taxon>
        <taxon>Apiaceae</taxon>
        <taxon>Apioideae</taxon>
        <taxon>apioid superclade</taxon>
        <taxon>Tordylieae</taxon>
        <taxon>Tordyliinae</taxon>
        <taxon>Heracleum</taxon>
    </lineage>
</organism>
<evidence type="ECO:0000313" key="6">
    <source>
        <dbReference type="EMBL" id="KAK1396075.1"/>
    </source>
</evidence>
<evidence type="ECO:0000256" key="1">
    <source>
        <dbReference type="ARBA" id="ARBA00004245"/>
    </source>
</evidence>
<evidence type="ECO:0000256" key="4">
    <source>
        <dbReference type="ARBA" id="ARBA00023212"/>
    </source>
</evidence>
<dbReference type="GO" id="GO:0051231">
    <property type="term" value="P:spindle elongation"/>
    <property type="evidence" value="ECO:0007669"/>
    <property type="project" value="TreeGrafter"/>
</dbReference>
<comment type="subcellular location">
    <subcellularLocation>
        <location evidence="1">Cytoplasm</location>
        <location evidence="1">Cytoskeleton</location>
    </subcellularLocation>
</comment>
<accession>A0AAD8MZJ9</accession>
<reference evidence="6" key="2">
    <citation type="submission" date="2023-05" db="EMBL/GenBank/DDBJ databases">
        <authorList>
            <person name="Schelkunov M.I."/>
        </authorList>
    </citation>
    <scope>NUCLEOTIDE SEQUENCE</scope>
    <source>
        <strain evidence="6">Hsosn_3</strain>
        <tissue evidence="6">Leaf</tissue>
    </source>
</reference>
<dbReference type="GO" id="GO:0090307">
    <property type="term" value="P:mitotic spindle assembly"/>
    <property type="evidence" value="ECO:0007669"/>
    <property type="project" value="TreeGrafter"/>
</dbReference>
<dbReference type="GO" id="GO:0072686">
    <property type="term" value="C:mitotic spindle"/>
    <property type="evidence" value="ECO:0007669"/>
    <property type="project" value="TreeGrafter"/>
</dbReference>
<evidence type="ECO:0000256" key="5">
    <source>
        <dbReference type="SAM" id="Coils"/>
    </source>
</evidence>
<feature type="coiled-coil region" evidence="5">
    <location>
        <begin position="5"/>
        <end position="53"/>
    </location>
</feature>
<evidence type="ECO:0000256" key="3">
    <source>
        <dbReference type="ARBA" id="ARBA00023175"/>
    </source>
</evidence>
<sequence length="177" mass="20606">MGVIIENHQKQFEELRAKFDAEVLKCSELSIKLDATEKNLDQTSKLLPNTEEEVKRCQYSLSERDFIIPEQKKAENALAHQACVLRADLEKSLKDNTSLFSKIGREDKLNADNRSVVDNYQTKLTREIRTLCNTMDASISQQNEHLQCIEKFYFDMILLFSDFTKYYFTALFNGCRD</sequence>
<dbReference type="PANTHER" id="PTHR47970">
    <property type="entry name" value="KINESIN-LIKE PROTEIN KIF11"/>
    <property type="match status" value="1"/>
</dbReference>
<keyword evidence="7" id="KW-1185">Reference proteome</keyword>
<reference evidence="6" key="1">
    <citation type="submission" date="2023-02" db="EMBL/GenBank/DDBJ databases">
        <title>Genome of toxic invasive species Heracleum sosnowskyi carries increased number of genes despite the absence of recent whole-genome duplications.</title>
        <authorList>
            <person name="Schelkunov M."/>
            <person name="Shtratnikova V."/>
            <person name="Makarenko M."/>
            <person name="Klepikova A."/>
            <person name="Omelchenko D."/>
            <person name="Novikova G."/>
            <person name="Obukhova E."/>
            <person name="Bogdanov V."/>
            <person name="Penin A."/>
            <person name="Logacheva M."/>
        </authorList>
    </citation>
    <scope>NUCLEOTIDE SEQUENCE</scope>
    <source>
        <strain evidence="6">Hsosn_3</strain>
        <tissue evidence="6">Leaf</tissue>
    </source>
</reference>
<keyword evidence="2" id="KW-0963">Cytoplasm</keyword>
<dbReference type="Proteomes" id="UP001237642">
    <property type="component" value="Unassembled WGS sequence"/>
</dbReference>
<keyword evidence="3" id="KW-0505">Motor protein</keyword>
<dbReference type="AlphaFoldDB" id="A0AAD8MZJ9"/>
<keyword evidence="4" id="KW-0206">Cytoskeleton</keyword>
<evidence type="ECO:0000256" key="2">
    <source>
        <dbReference type="ARBA" id="ARBA00022490"/>
    </source>
</evidence>
<name>A0AAD8MZJ9_9APIA</name>
<comment type="caution">
    <text evidence="6">The sequence shown here is derived from an EMBL/GenBank/DDBJ whole genome shotgun (WGS) entry which is preliminary data.</text>
</comment>